<protein>
    <submittedName>
        <fullName evidence="10">BMP family ABC transporter substrate-binding protein</fullName>
    </submittedName>
</protein>
<evidence type="ECO:0000313" key="11">
    <source>
        <dbReference type="Proteomes" id="UP000276301"/>
    </source>
</evidence>
<dbReference type="PROSITE" id="PS51257">
    <property type="entry name" value="PROKAR_LIPOPROTEIN"/>
    <property type="match status" value="1"/>
</dbReference>
<reference evidence="10 11" key="1">
    <citation type="submission" date="2018-10" db="EMBL/GenBank/DDBJ databases">
        <title>Anaerotruncus faecis sp. nov., isolated from human feces.</title>
        <authorList>
            <person name="Wang Y.-J."/>
        </authorList>
    </citation>
    <scope>NUCLEOTIDE SEQUENCE [LARGE SCALE GENOMIC DNA]</scope>
    <source>
        <strain evidence="10 11">22A2-44</strain>
    </source>
</reference>
<accession>A0A498CQZ4</accession>
<evidence type="ECO:0000256" key="3">
    <source>
        <dbReference type="ARBA" id="ARBA00022475"/>
    </source>
</evidence>
<feature type="chain" id="PRO_5038729470" evidence="8">
    <location>
        <begin position="20"/>
        <end position="387"/>
    </location>
</feature>
<evidence type="ECO:0000256" key="6">
    <source>
        <dbReference type="ARBA" id="ARBA00023288"/>
    </source>
</evidence>
<feature type="signal peptide" evidence="8">
    <location>
        <begin position="1"/>
        <end position="19"/>
    </location>
</feature>
<comment type="caution">
    <text evidence="10">The sequence shown here is derived from an EMBL/GenBank/DDBJ whole genome shotgun (WGS) entry which is preliminary data.</text>
</comment>
<dbReference type="InterPro" id="IPR003760">
    <property type="entry name" value="PnrA-like"/>
</dbReference>
<dbReference type="RefSeq" id="WP_121585788.1">
    <property type="nucleotide sequence ID" value="NZ_RCHT01000001.1"/>
</dbReference>
<comment type="subcellular location">
    <subcellularLocation>
        <location evidence="1">Cell membrane</location>
        <topology evidence="1">Lipid-anchor</topology>
    </subcellularLocation>
</comment>
<evidence type="ECO:0000256" key="1">
    <source>
        <dbReference type="ARBA" id="ARBA00004193"/>
    </source>
</evidence>
<keyword evidence="6" id="KW-0449">Lipoprotein</keyword>
<dbReference type="PANTHER" id="PTHR34296">
    <property type="entry name" value="TRANSCRIPTIONAL ACTIVATOR PROTEIN MED"/>
    <property type="match status" value="1"/>
</dbReference>
<dbReference type="SUPFAM" id="SSF53822">
    <property type="entry name" value="Periplasmic binding protein-like I"/>
    <property type="match status" value="1"/>
</dbReference>
<organism evidence="10 11">
    <name type="scientific">Anaerotruncus massiliensis</name>
    <name type="common">ex Liu et al. 2021</name>
    <dbReference type="NCBI Taxonomy" id="2321404"/>
    <lineage>
        <taxon>Bacteria</taxon>
        <taxon>Bacillati</taxon>
        <taxon>Bacillota</taxon>
        <taxon>Clostridia</taxon>
        <taxon>Eubacteriales</taxon>
        <taxon>Oscillospiraceae</taxon>
        <taxon>Anaerotruncus</taxon>
    </lineage>
</organism>
<dbReference type="Gene3D" id="3.40.50.2300">
    <property type="match status" value="2"/>
</dbReference>
<dbReference type="InterPro" id="IPR028082">
    <property type="entry name" value="Peripla_BP_I"/>
</dbReference>
<evidence type="ECO:0000259" key="9">
    <source>
        <dbReference type="Pfam" id="PF02608"/>
    </source>
</evidence>
<dbReference type="GO" id="GO:0005886">
    <property type="term" value="C:plasma membrane"/>
    <property type="evidence" value="ECO:0007669"/>
    <property type="project" value="UniProtKB-SubCell"/>
</dbReference>
<keyword evidence="5" id="KW-0472">Membrane</keyword>
<keyword evidence="4 8" id="KW-0732">Signal</keyword>
<comment type="similarity">
    <text evidence="2">Belongs to the BMP lipoprotein family.</text>
</comment>
<gene>
    <name evidence="10" type="ORF">D4A47_01565</name>
</gene>
<evidence type="ECO:0000256" key="8">
    <source>
        <dbReference type="SAM" id="SignalP"/>
    </source>
</evidence>
<proteinExistence type="inferred from homology"/>
<dbReference type="Pfam" id="PF02608">
    <property type="entry name" value="Bmp"/>
    <property type="match status" value="1"/>
</dbReference>
<keyword evidence="11" id="KW-1185">Reference proteome</keyword>
<sequence>MKKYFSLFLALALVLMMFAGCGGSPEPAAPTAPAETPADGSTAPAETPAPAGEKLKVANVVNGNLGDKSFFDSCEAGLSQLAADGIIEYKTFELGPTDADQPKWLSTLEELSADGSYDLIVCGTYQMPDYLTQVATNYPDQKYLIYDSAVDLPNVVCVNYKQNDMGYLVGTAAALATSSDLPNMNPEKVIGFVGGENGPVINDFLVGYVQGAQAADPDVKIDTQYVGNFYDTGAAKELANVMIGQNKCDIVWGVAGGAGNGAAEAANELKAWFIGVDSDQEATFSIAQPELAAVTLFSGLKNIGDSIIWVINEQLAGNTHYGETLNLGISEGGVSLATGGNFQTLPDDIKKAVEDATTKITSGEIVVDTAFGDNAADVEAIREGARP</sequence>
<feature type="domain" description="ABC transporter substrate-binding protein PnrA-like" evidence="9">
    <location>
        <begin position="55"/>
        <end position="368"/>
    </location>
</feature>
<evidence type="ECO:0000256" key="5">
    <source>
        <dbReference type="ARBA" id="ARBA00023136"/>
    </source>
</evidence>
<dbReference type="InterPro" id="IPR050957">
    <property type="entry name" value="BMP_lipoprotein"/>
</dbReference>
<dbReference type="PANTHER" id="PTHR34296:SF2">
    <property type="entry name" value="ABC TRANSPORTER GUANOSINE-BINDING PROTEIN NUPN"/>
    <property type="match status" value="1"/>
</dbReference>
<evidence type="ECO:0000313" key="10">
    <source>
        <dbReference type="EMBL" id="RLL14695.1"/>
    </source>
</evidence>
<dbReference type="Proteomes" id="UP000276301">
    <property type="component" value="Unassembled WGS sequence"/>
</dbReference>
<keyword evidence="3" id="KW-1003">Cell membrane</keyword>
<evidence type="ECO:0000256" key="4">
    <source>
        <dbReference type="ARBA" id="ARBA00022729"/>
    </source>
</evidence>
<dbReference type="EMBL" id="RCHT01000001">
    <property type="protein sequence ID" value="RLL14695.1"/>
    <property type="molecule type" value="Genomic_DNA"/>
</dbReference>
<name>A0A498CQZ4_9FIRM</name>
<evidence type="ECO:0000256" key="7">
    <source>
        <dbReference type="SAM" id="MobiDB-lite"/>
    </source>
</evidence>
<dbReference type="AlphaFoldDB" id="A0A498CQZ4"/>
<evidence type="ECO:0000256" key="2">
    <source>
        <dbReference type="ARBA" id="ARBA00008610"/>
    </source>
</evidence>
<feature type="region of interest" description="Disordered" evidence="7">
    <location>
        <begin position="26"/>
        <end position="49"/>
    </location>
</feature>